<dbReference type="Proteomes" id="UP001497382">
    <property type="component" value="Unassembled WGS sequence"/>
</dbReference>
<evidence type="ECO:0000313" key="1">
    <source>
        <dbReference type="EMBL" id="CAL1299438.1"/>
    </source>
</evidence>
<evidence type="ECO:0000313" key="2">
    <source>
        <dbReference type="Proteomes" id="UP001497382"/>
    </source>
</evidence>
<dbReference type="AlphaFoldDB" id="A0AAV2BT25"/>
<organism evidence="1 2">
    <name type="scientific">Larinioides sclopetarius</name>
    <dbReference type="NCBI Taxonomy" id="280406"/>
    <lineage>
        <taxon>Eukaryota</taxon>
        <taxon>Metazoa</taxon>
        <taxon>Ecdysozoa</taxon>
        <taxon>Arthropoda</taxon>
        <taxon>Chelicerata</taxon>
        <taxon>Arachnida</taxon>
        <taxon>Araneae</taxon>
        <taxon>Araneomorphae</taxon>
        <taxon>Entelegynae</taxon>
        <taxon>Araneoidea</taxon>
        <taxon>Araneidae</taxon>
        <taxon>Larinioides</taxon>
    </lineage>
</organism>
<protein>
    <recommendedName>
        <fullName evidence="3">ATP synthase F0 subunit 8</fullName>
    </recommendedName>
</protein>
<sequence length="98" mass="11084">MDIWREVMKSLVFLCFLLVVTSAQFRPWFLPWWILPYYAAIEDEYAASLGGAPIGLYSKRKGVFGDSSEVSGVSLGGAKVGLYGRRRPSIRRRWPLLG</sequence>
<reference evidence="1 2" key="1">
    <citation type="submission" date="2024-04" db="EMBL/GenBank/DDBJ databases">
        <authorList>
            <person name="Rising A."/>
            <person name="Reimegard J."/>
            <person name="Sonavane S."/>
            <person name="Akerstrom W."/>
            <person name="Nylinder S."/>
            <person name="Hedman E."/>
            <person name="Kallberg Y."/>
        </authorList>
    </citation>
    <scope>NUCLEOTIDE SEQUENCE [LARGE SCALE GENOMIC DNA]</scope>
</reference>
<proteinExistence type="predicted"/>
<evidence type="ECO:0008006" key="3">
    <source>
        <dbReference type="Google" id="ProtNLM"/>
    </source>
</evidence>
<keyword evidence="2" id="KW-1185">Reference proteome</keyword>
<comment type="caution">
    <text evidence="1">The sequence shown here is derived from an EMBL/GenBank/DDBJ whole genome shotgun (WGS) entry which is preliminary data.</text>
</comment>
<name>A0AAV2BT25_9ARAC</name>
<accession>A0AAV2BT25</accession>
<gene>
    <name evidence="1" type="ORF">LARSCL_LOCUS21363</name>
</gene>
<dbReference type="EMBL" id="CAXIEN010000501">
    <property type="protein sequence ID" value="CAL1299438.1"/>
    <property type="molecule type" value="Genomic_DNA"/>
</dbReference>